<dbReference type="PANTHER" id="PTHR13633:SF3">
    <property type="entry name" value="MITOCHONDRIAL TRANSCRIPTION RESCUE FACTOR 1"/>
    <property type="match status" value="1"/>
</dbReference>
<reference evidence="2" key="2">
    <citation type="submission" date="2020-05" db="UniProtKB">
        <authorList>
            <consortium name="EnsemblMetazoa"/>
        </authorList>
    </citation>
    <scope>IDENTIFICATION</scope>
    <source>
        <strain evidence="2">IAEA</strain>
    </source>
</reference>
<feature type="region of interest" description="Disordered" evidence="1">
    <location>
        <begin position="337"/>
        <end position="358"/>
    </location>
</feature>
<evidence type="ECO:0000256" key="1">
    <source>
        <dbReference type="SAM" id="MobiDB-lite"/>
    </source>
</evidence>
<proteinExistence type="predicted"/>
<dbReference type="AlphaFoldDB" id="A0A1B0AWM5"/>
<organism evidence="2 3">
    <name type="scientific">Glossina palpalis gambiensis</name>
    <dbReference type="NCBI Taxonomy" id="67801"/>
    <lineage>
        <taxon>Eukaryota</taxon>
        <taxon>Metazoa</taxon>
        <taxon>Ecdysozoa</taxon>
        <taxon>Arthropoda</taxon>
        <taxon>Hexapoda</taxon>
        <taxon>Insecta</taxon>
        <taxon>Pterygota</taxon>
        <taxon>Neoptera</taxon>
        <taxon>Endopterygota</taxon>
        <taxon>Diptera</taxon>
        <taxon>Brachycera</taxon>
        <taxon>Muscomorpha</taxon>
        <taxon>Hippoboscoidea</taxon>
        <taxon>Glossinidae</taxon>
        <taxon>Glossina</taxon>
    </lineage>
</organism>
<dbReference type="Proteomes" id="UP000092460">
    <property type="component" value="Unassembled WGS sequence"/>
</dbReference>
<evidence type="ECO:0000313" key="3">
    <source>
        <dbReference type="Proteomes" id="UP000092460"/>
    </source>
</evidence>
<dbReference type="EMBL" id="JXJN01004826">
    <property type="status" value="NOT_ANNOTATED_CDS"/>
    <property type="molecule type" value="Genomic_DNA"/>
</dbReference>
<dbReference type="GO" id="GO:0003723">
    <property type="term" value="F:RNA binding"/>
    <property type="evidence" value="ECO:0007669"/>
    <property type="project" value="TreeGrafter"/>
</dbReference>
<sequence>MSLTQLKAKEVKEKQNFPTLEENEFKGFCSLLHDVIRQSGMDAQEFKRAKNIQLGLESSLRAINNCQTCCVFISLSIKPNHIIGLIARNALVKDETQPIYVQPDLEDFTQQLFGIRSLTLVLPRHLQTISQELFEWVEKRKKSKKLPKIVKNEVKERKRPQVVKNEGKNSKKLKITKADEEETIEKVEQMETSGPSSLQWSSDFISLDKSGSHDMTKKMKLETEEKDELESALLSMINVKDTQKDPSSQAKSVNLNEIALGKEEAEDSDIDEEFLKYQPAIVHYIQPNPNKKKDRKRRRGNAAKDCSIFEENAAKHICLPSLTKNIHFTSFVNKYKKTSSTRDDMDTDSDEETEREFKDERDSKIIKVKVNSLRADLILKAGLNVARKQLNENDEVDVIRGFSQSNPSHLIVSRIVILSATGLDEGCRVNLRRYKGLLIENYSRENAYKSSETSTNQ</sequence>
<dbReference type="EnsemblMetazoa" id="GPPI011252-RA">
    <property type="protein sequence ID" value="GPPI011252-PA"/>
    <property type="gene ID" value="GPPI011252"/>
</dbReference>
<dbReference type="GO" id="GO:1903108">
    <property type="term" value="P:regulation of mitochondrial transcription"/>
    <property type="evidence" value="ECO:0007669"/>
    <property type="project" value="TreeGrafter"/>
</dbReference>
<dbReference type="VEuPathDB" id="VectorBase:GPPI011252"/>
<dbReference type="STRING" id="67801.A0A1B0AWM5"/>
<accession>A0A1B0AWM5</accession>
<feature type="compositionally biased region" description="Acidic residues" evidence="1">
    <location>
        <begin position="345"/>
        <end position="354"/>
    </location>
</feature>
<reference evidence="3" key="1">
    <citation type="submission" date="2015-01" db="EMBL/GenBank/DDBJ databases">
        <authorList>
            <person name="Aksoy S."/>
            <person name="Warren W."/>
            <person name="Wilson R.K."/>
        </authorList>
    </citation>
    <scope>NUCLEOTIDE SEQUENCE [LARGE SCALE GENOMIC DNA]</scope>
    <source>
        <strain evidence="3">IAEA</strain>
    </source>
</reference>
<protein>
    <submittedName>
        <fullName evidence="2">Uncharacterized protein</fullName>
    </submittedName>
</protein>
<dbReference type="PANTHER" id="PTHR13633">
    <property type="entry name" value="MITOCHONDRIAL TRANSCRIPTION RESCUE FACTOR 1"/>
    <property type="match status" value="1"/>
</dbReference>
<dbReference type="GO" id="GO:0005739">
    <property type="term" value="C:mitochondrion"/>
    <property type="evidence" value="ECO:0007669"/>
    <property type="project" value="TreeGrafter"/>
</dbReference>
<evidence type="ECO:0000313" key="2">
    <source>
        <dbReference type="EnsemblMetazoa" id="GPPI011252-PA"/>
    </source>
</evidence>
<name>A0A1B0AWM5_9MUSC</name>
<keyword evidence="3" id="KW-1185">Reference proteome</keyword>